<sequence>MGFIQFKDINAAHLIHADPASAVSKADEVRVLLEQSRILNAARDEAARIVASAQSAYEAECRRGYEDGLAEAKMEQAERMIESVSRTVEFFSRIEGEMVNLVMESVQKIINGFDDTERIVIVVRNAISVVRNQKQITLRLNPGQVETVKKQMHALLADYQGVGQLDVISDPRLSPDSCILESEIGIVEASIEGQLLALKNAFEKVLGSRR</sequence>
<organism evidence="7 8">
    <name type="scientific">Noviherbaspirillum album</name>
    <dbReference type="NCBI Taxonomy" id="3080276"/>
    <lineage>
        <taxon>Bacteria</taxon>
        <taxon>Pseudomonadati</taxon>
        <taxon>Pseudomonadota</taxon>
        <taxon>Betaproteobacteria</taxon>
        <taxon>Burkholderiales</taxon>
        <taxon>Oxalobacteraceae</taxon>
        <taxon>Noviherbaspirillum</taxon>
    </lineage>
</organism>
<keyword evidence="4" id="KW-0653">Protein transport</keyword>
<evidence type="ECO:0000256" key="1">
    <source>
        <dbReference type="ARBA" id="ARBA00004496"/>
    </source>
</evidence>
<keyword evidence="8" id="KW-1185">Reference proteome</keyword>
<evidence type="ECO:0000256" key="2">
    <source>
        <dbReference type="ARBA" id="ARBA00022448"/>
    </source>
</evidence>
<dbReference type="InterPro" id="IPR010586">
    <property type="entry name" value="T3SS_stator_protein"/>
</dbReference>
<dbReference type="PANTHER" id="PTHR34982">
    <property type="entry name" value="YOP PROTEINS TRANSLOCATION PROTEIN L"/>
    <property type="match status" value="1"/>
</dbReference>
<gene>
    <name evidence="7" type="ORF">RY831_16300</name>
</gene>
<dbReference type="EMBL" id="JAWIIV010000013">
    <property type="protein sequence ID" value="MEC4720726.1"/>
    <property type="molecule type" value="Genomic_DNA"/>
</dbReference>
<evidence type="ECO:0000256" key="6">
    <source>
        <dbReference type="ARBA" id="ARBA00040494"/>
    </source>
</evidence>
<dbReference type="PANTHER" id="PTHR34982:SF4">
    <property type="entry name" value="TYPE 3 SECRETION SYSTEM STATOR PROTEIN"/>
    <property type="match status" value="1"/>
</dbReference>
<dbReference type="Pfam" id="PF06635">
    <property type="entry name" value="T3SS_SCTL"/>
    <property type="match status" value="1"/>
</dbReference>
<comment type="subcellular location">
    <subcellularLocation>
        <location evidence="1">Cytoplasm</location>
    </subcellularLocation>
</comment>
<comment type="caution">
    <text evidence="7">The sequence shown here is derived from an EMBL/GenBank/DDBJ whole genome shotgun (WGS) entry which is preliminary data.</text>
</comment>
<keyword evidence="2" id="KW-0813">Transport</keyword>
<dbReference type="InterPro" id="IPR051472">
    <property type="entry name" value="T3SS_Stator/FliH"/>
</dbReference>
<comment type="similarity">
    <text evidence="5">Belongs to the SctL stator family.</text>
</comment>
<dbReference type="Proteomes" id="UP001352263">
    <property type="component" value="Unassembled WGS sequence"/>
</dbReference>
<dbReference type="NCBIfam" id="TIGR02499">
    <property type="entry name" value="HrpE_YscL_not"/>
    <property type="match status" value="1"/>
</dbReference>
<accession>A0ABU6JBB7</accession>
<dbReference type="RefSeq" id="WP_326507442.1">
    <property type="nucleotide sequence ID" value="NZ_JAWIIV010000013.1"/>
</dbReference>
<reference evidence="7 8" key="1">
    <citation type="submission" date="2023-10" db="EMBL/GenBank/DDBJ databases">
        <title>Noviherbaspirillum sp. CPCC 100848 genome assembly.</title>
        <authorList>
            <person name="Li X.Y."/>
            <person name="Fang X.M."/>
        </authorList>
    </citation>
    <scope>NUCLEOTIDE SEQUENCE [LARGE SCALE GENOMIC DNA]</scope>
    <source>
        <strain evidence="7 8">CPCC 100848</strain>
    </source>
</reference>
<keyword evidence="3" id="KW-0963">Cytoplasm</keyword>
<evidence type="ECO:0000256" key="4">
    <source>
        <dbReference type="ARBA" id="ARBA00022927"/>
    </source>
</evidence>
<evidence type="ECO:0000313" key="7">
    <source>
        <dbReference type="EMBL" id="MEC4720726.1"/>
    </source>
</evidence>
<evidence type="ECO:0000313" key="8">
    <source>
        <dbReference type="Proteomes" id="UP001352263"/>
    </source>
</evidence>
<proteinExistence type="inferred from homology"/>
<name>A0ABU6JBB7_9BURK</name>
<evidence type="ECO:0000256" key="3">
    <source>
        <dbReference type="ARBA" id="ARBA00022490"/>
    </source>
</evidence>
<protein>
    <recommendedName>
        <fullName evidence="6">Type 3 secretion system stator protein</fullName>
    </recommendedName>
</protein>
<dbReference type="InterPro" id="IPR012842">
    <property type="entry name" value="T3SS_SctL/SctL2"/>
</dbReference>
<evidence type="ECO:0000256" key="5">
    <source>
        <dbReference type="ARBA" id="ARBA00024335"/>
    </source>
</evidence>
<dbReference type="NCBIfam" id="NF005392">
    <property type="entry name" value="PRK06937.1"/>
    <property type="match status" value="1"/>
</dbReference>